<keyword evidence="6 12" id="KW-1048">Host nucleus</keyword>
<keyword evidence="10 12" id="KW-0010">Activator</keyword>
<organism evidence="16 17">
    <name type="scientific">Mastomys coucha papillomavirus 2</name>
    <dbReference type="NCBI Taxonomy" id="392505"/>
    <lineage>
        <taxon>Viruses</taxon>
        <taxon>Monodnaviria</taxon>
        <taxon>Shotokuvirae</taxon>
        <taxon>Cossaviricota</taxon>
        <taxon>Papovaviricetes</taxon>
        <taxon>Zurhausenvirales</taxon>
        <taxon>Papillomaviridae</taxon>
        <taxon>Firstpapillomavirinae</taxon>
        <taxon>Pipapillomavirus</taxon>
        <taxon>Pipapillomavirus 2</taxon>
    </lineage>
</organism>
<dbReference type="HAMAP" id="MF_04001">
    <property type="entry name" value="PPV_E2"/>
    <property type="match status" value="1"/>
</dbReference>
<sequence>MNSLEARFDAVQEQILSLYEKGSTDLADHVKYWELIRAEGALEYCARQSGRNKLGLHSVPSSVGAESKAKKAIHMQMVLSSLQDSSFGSEPWTMADTSLEMYERTSPEYTFKKKGSEAEVTFGSDPDNSVSYMVWGCVYTQDEDGQWHKHMSVVDYYGVYYVDHSGVRVYYHQFDEDSKTFGGDFWTVRYKLQTFTSSPDSTTKENEQGLDEPCHKRRRSSPCSTETIRTPNRRARPSERPQPTSGRRGRLGQGERTPEGTRPSPEEIGRRPEGSERSCQRRVPNPVHCDPPVILLKGPTNTLKCWRNRLRRRHFRPFIKISTAFSWVEDRDSGGVTNMLVAFLDSQQRDVFLKTVPIPKGSVYYKGNFEGL</sequence>
<dbReference type="RefSeq" id="YP_803391.1">
    <property type="nucleotide sequence ID" value="NC_008519.1"/>
</dbReference>
<comment type="function">
    <text evidence="12">Plays a role in the initiation of viral DNA replication. A dimer of E2 interacts with a dimer of E1 in order to improve specificity of E1 DNA binding activity. Once the complex recognizes and binds DNA at specific sites, the E2 dimer is removed from DNA. E2 also regulates viral transcription through binding to the E2RE response element (5'-ACCNNNNNNGGT-3') present in multiple copies in the regulatory regions of the viral genome. Activates or represses transcription depending on E2RE's position with regards to proximal promoter elements including the TATA-box. Repression occurs by sterically hindering the assembly of the transcription initiation complex.</text>
</comment>
<evidence type="ECO:0000313" key="17">
    <source>
        <dbReference type="Proteomes" id="UP000140201"/>
    </source>
</evidence>
<feature type="domain" description="Papillomavirus E2 N-terminal" evidence="14">
    <location>
        <begin position="1"/>
        <end position="197"/>
    </location>
</feature>
<evidence type="ECO:0000256" key="11">
    <source>
        <dbReference type="ARBA" id="ARBA00023163"/>
    </source>
</evidence>
<evidence type="ECO:0000256" key="13">
    <source>
        <dbReference type="SAM" id="MobiDB-lite"/>
    </source>
</evidence>
<dbReference type="Gene3D" id="1.10.287.30">
    <property type="entry name" value="E2 (early) protein, N terminal domain, subdomain 1"/>
    <property type="match status" value="1"/>
</dbReference>
<dbReference type="Pfam" id="PF00511">
    <property type="entry name" value="PPV_E2_C"/>
    <property type="match status" value="1"/>
</dbReference>
<evidence type="ECO:0000313" key="16">
    <source>
        <dbReference type="EMBL" id="ABG56160.1"/>
    </source>
</evidence>
<evidence type="ECO:0000256" key="1">
    <source>
        <dbReference type="ARBA" id="ARBA00004147"/>
    </source>
</evidence>
<evidence type="ECO:0000256" key="8">
    <source>
        <dbReference type="ARBA" id="ARBA00023015"/>
    </source>
</evidence>
<dbReference type="GO" id="GO:0006351">
    <property type="term" value="P:DNA-templated transcription"/>
    <property type="evidence" value="ECO:0007669"/>
    <property type="project" value="UniProtKB-UniRule"/>
</dbReference>
<protein>
    <recommendedName>
        <fullName evidence="12">Regulatory protein E2</fullName>
    </recommendedName>
</protein>
<dbReference type="InterPro" id="IPR042503">
    <property type="entry name" value="Regulatory_protein_E2_N_1"/>
</dbReference>
<dbReference type="OrthoDB" id="15886at10239"/>
<evidence type="ECO:0000256" key="12">
    <source>
        <dbReference type="HAMAP-Rule" id="MF_04001"/>
    </source>
</evidence>
<reference evidence="16 17" key="1">
    <citation type="submission" date="2006-05" db="EMBL/GenBank/DDBJ databases">
        <title>Identification and characterization of a novel papillomavirus involved in skin carcinogenesis in Mastomys coucha.</title>
        <authorList>
            <person name="Nafz J."/>
            <person name="Ibberson M."/>
            <person name="Bravo I."/>
            <person name="Nindl I."/>
            <person name="Stockfleth E."/>
            <person name="Roesl F."/>
        </authorList>
    </citation>
    <scope>NUCLEOTIDE SEQUENCE [LARGE SCALE GENOMIC DNA]</scope>
    <source>
        <strain evidence="16">Mastomys coucha</strain>
    </source>
</reference>
<evidence type="ECO:0000256" key="6">
    <source>
        <dbReference type="ARBA" id="ARBA00022562"/>
    </source>
</evidence>
<dbReference type="GO" id="GO:0003677">
    <property type="term" value="F:DNA binding"/>
    <property type="evidence" value="ECO:0007669"/>
    <property type="project" value="UniProtKB-UniRule"/>
</dbReference>
<dbReference type="Proteomes" id="UP000140201">
    <property type="component" value="Segment"/>
</dbReference>
<name>Q06RH2_9PAPI</name>
<comment type="PTM">
    <text evidence="12">Phosphorylated.</text>
</comment>
<dbReference type="InterPro" id="IPR001866">
    <property type="entry name" value="PPV_E2_N"/>
</dbReference>
<feature type="region of interest" description="DNA-binding domain" evidence="12">
    <location>
        <begin position="290"/>
        <end position="372"/>
    </location>
</feature>
<comment type="similarity">
    <text evidence="2">Belongs to the papillomaviridae E8^E2C protein family.</text>
</comment>
<evidence type="ECO:0000256" key="4">
    <source>
        <dbReference type="ARBA" id="ARBA00022518"/>
    </source>
</evidence>
<comment type="PTM">
    <text evidence="12">Sumoylation plays a regulatory role in E2 transcriptional activity.</text>
</comment>
<keyword evidence="4 12" id="KW-0244">Early protein</keyword>
<dbReference type="GO" id="GO:0042025">
    <property type="term" value="C:host cell nucleus"/>
    <property type="evidence" value="ECO:0007669"/>
    <property type="project" value="UniProtKB-SubCell"/>
</dbReference>
<comment type="caution">
    <text evidence="12">Lacks conserved residue(s) required for the propagation of feature annotation.</text>
</comment>
<dbReference type="SUPFAM" id="SSF54957">
    <property type="entry name" value="Viral DNA-binding domain"/>
    <property type="match status" value="1"/>
</dbReference>
<keyword evidence="12" id="KW-0832">Ubl conjugation</keyword>
<comment type="subunit">
    <text evidence="12">Binds DNA as homodimer. Interacts with protein E1; this interaction greatly increases E1 DNA-binding activity. Interacts with protein L1; this interaction enhances E2-dependent replication and transcription activation. Interacts with protein L2; this interaction inhibits E2 transcriptional activity but not DNA replication function E2. Interacts with protein E7; this interaction inhibits E7 oncogenic activity. Interacts with host TAF1; this interaction modulates E2-dependent transcriptional regulation. Interacts with host BRD4; this interaction mediates E2 transcriptional activation function. Additionally, the interaction with host BRD4 on mitotic chromosomes mediates tethering of the viral genome. Interacts with host TOPBP1; this interaction is required for optimal viral DNA replication.</text>
</comment>
<evidence type="ECO:0000259" key="15">
    <source>
        <dbReference type="Pfam" id="PF00511"/>
    </source>
</evidence>
<dbReference type="InterPro" id="IPR035975">
    <property type="entry name" value="E2/EBNA1_C_sf"/>
</dbReference>
<comment type="similarity">
    <text evidence="12">Belongs to the papillomaviridae E2 protein family.</text>
</comment>
<keyword evidence="5 12" id="KW-0597">Phosphoprotein</keyword>
<dbReference type="GO" id="GO:0039693">
    <property type="term" value="P:viral DNA genome replication"/>
    <property type="evidence" value="ECO:0007669"/>
    <property type="project" value="UniProtKB-UniRule"/>
</dbReference>
<keyword evidence="12" id="KW-1017">Isopeptide bond</keyword>
<dbReference type="Gene3D" id="2.170.200.10">
    <property type="entry name" value="Papillomavirus E2 early protein domain"/>
    <property type="match status" value="1"/>
</dbReference>
<proteinExistence type="inferred from homology"/>
<dbReference type="GO" id="GO:0003700">
    <property type="term" value="F:DNA-binding transcription factor activity"/>
    <property type="evidence" value="ECO:0007669"/>
    <property type="project" value="UniProtKB-UniRule"/>
</dbReference>
<evidence type="ECO:0000256" key="10">
    <source>
        <dbReference type="ARBA" id="ARBA00023159"/>
    </source>
</evidence>
<dbReference type="GO" id="GO:0000166">
    <property type="term" value="F:nucleotide binding"/>
    <property type="evidence" value="ECO:0007669"/>
    <property type="project" value="UniProtKB-UniRule"/>
</dbReference>
<keyword evidence="17" id="KW-1185">Reference proteome</keyword>
<gene>
    <name evidence="12 16" type="primary">E2</name>
</gene>
<evidence type="ECO:0000256" key="2">
    <source>
        <dbReference type="ARBA" id="ARBA00007794"/>
    </source>
</evidence>
<dbReference type="GeneID" id="4443096"/>
<accession>Q06RH2</accession>
<feature type="compositionally biased region" description="Basic and acidic residues" evidence="13">
    <location>
        <begin position="256"/>
        <end position="279"/>
    </location>
</feature>
<dbReference type="EMBL" id="DQ664501">
    <property type="protein sequence ID" value="ABG56160.1"/>
    <property type="molecule type" value="Genomic_DNA"/>
</dbReference>
<dbReference type="InterPro" id="IPR042504">
    <property type="entry name" value="Regulatory_protein_E2_N_2"/>
</dbReference>
<evidence type="ECO:0000256" key="5">
    <source>
        <dbReference type="ARBA" id="ARBA00022553"/>
    </source>
</evidence>
<dbReference type="Pfam" id="PF00508">
    <property type="entry name" value="PPV_E2_N"/>
    <property type="match status" value="1"/>
</dbReference>
<dbReference type="SUPFAM" id="SSF51332">
    <property type="entry name" value="E2 regulatory, transactivation domain"/>
    <property type="match status" value="1"/>
</dbReference>
<evidence type="ECO:0000259" key="14">
    <source>
        <dbReference type="Pfam" id="PF00508"/>
    </source>
</evidence>
<keyword evidence="9 12" id="KW-0238">DNA-binding</keyword>
<evidence type="ECO:0000256" key="3">
    <source>
        <dbReference type="ARBA" id="ARBA00022491"/>
    </source>
</evidence>
<keyword evidence="11 12" id="KW-0804">Transcription</keyword>
<dbReference type="InterPro" id="IPR036050">
    <property type="entry name" value="Regulatory_protein_E2_N"/>
</dbReference>
<dbReference type="InterPro" id="IPR033668">
    <property type="entry name" value="Reg_prot_E2"/>
</dbReference>
<feature type="compositionally biased region" description="Polar residues" evidence="13">
    <location>
        <begin position="221"/>
        <end position="230"/>
    </location>
</feature>
<dbReference type="InterPro" id="IPR000427">
    <property type="entry name" value="Papillomavirus_E2_C"/>
</dbReference>
<evidence type="ECO:0000256" key="9">
    <source>
        <dbReference type="ARBA" id="ARBA00023125"/>
    </source>
</evidence>
<dbReference type="InterPro" id="IPR012677">
    <property type="entry name" value="Nucleotide-bd_a/b_plait_sf"/>
</dbReference>
<dbReference type="Gene3D" id="3.30.70.330">
    <property type="match status" value="1"/>
</dbReference>
<comment type="subcellular location">
    <subcellularLocation>
        <location evidence="1 12">Host nucleus</location>
    </subcellularLocation>
</comment>
<feature type="domain" description="Papillomavirus E2 C-terminal" evidence="15">
    <location>
        <begin position="292"/>
        <end position="368"/>
    </location>
</feature>
<dbReference type="KEGG" id="vg:4443096"/>
<feature type="region of interest" description="Disordered" evidence="13">
    <location>
        <begin position="197"/>
        <end position="284"/>
    </location>
</feature>
<keyword evidence="8 12" id="KW-0805">Transcription regulation</keyword>
<dbReference type="GO" id="GO:0006260">
    <property type="term" value="P:DNA replication"/>
    <property type="evidence" value="ECO:0007669"/>
    <property type="project" value="UniProtKB-KW"/>
</dbReference>
<feature type="cross-link" description="Glycyl lysine isopeptide (Lys-Gly) (interchain with G-Cter in SUMO)" evidence="12">
    <location>
        <position position="297"/>
    </location>
</feature>
<evidence type="ECO:0000256" key="7">
    <source>
        <dbReference type="ARBA" id="ARBA00022705"/>
    </source>
</evidence>
<dbReference type="GO" id="GO:0006275">
    <property type="term" value="P:regulation of DNA replication"/>
    <property type="evidence" value="ECO:0007669"/>
    <property type="project" value="UniProtKB-UniRule"/>
</dbReference>
<keyword evidence="7 12" id="KW-0235">DNA replication</keyword>
<keyword evidence="3 12" id="KW-0678">Repressor</keyword>